<comment type="caution">
    <text evidence="6">The sequence shown here is derived from an EMBL/GenBank/DDBJ whole genome shotgun (WGS) entry which is preliminary data.</text>
</comment>
<evidence type="ECO:0000256" key="2">
    <source>
        <dbReference type="ARBA" id="ARBA00022963"/>
    </source>
</evidence>
<dbReference type="GO" id="GO:0016042">
    <property type="term" value="P:lipid catabolic process"/>
    <property type="evidence" value="ECO:0007669"/>
    <property type="project" value="UniProtKB-KW"/>
</dbReference>
<evidence type="ECO:0000313" key="7">
    <source>
        <dbReference type="Proteomes" id="UP000621799"/>
    </source>
</evidence>
<dbReference type="SUPFAM" id="SSF53474">
    <property type="entry name" value="alpha/beta-Hydrolases"/>
    <property type="match status" value="1"/>
</dbReference>
<dbReference type="Gene3D" id="3.40.50.1820">
    <property type="entry name" value="alpha/beta hydrolase"/>
    <property type="match status" value="1"/>
</dbReference>
<dbReference type="RefSeq" id="WP_264321920.1">
    <property type="nucleotide sequence ID" value="NZ_JADEXN010000236.1"/>
</dbReference>
<reference evidence="6" key="1">
    <citation type="submission" date="2020-10" db="EMBL/GenBank/DDBJ databases">
        <authorList>
            <person name="Castelo-Branco R."/>
            <person name="Eusebio N."/>
            <person name="Adriana R."/>
            <person name="Vieira A."/>
            <person name="Brugerolle De Fraissinette N."/>
            <person name="Rezende De Castro R."/>
            <person name="Schneider M.P."/>
            <person name="Vasconcelos V."/>
            <person name="Leao P.N."/>
        </authorList>
    </citation>
    <scope>NUCLEOTIDE SEQUENCE</scope>
    <source>
        <strain evidence="6">LEGE 11467</strain>
    </source>
</reference>
<evidence type="ECO:0000256" key="3">
    <source>
        <dbReference type="ARBA" id="ARBA00023098"/>
    </source>
</evidence>
<evidence type="ECO:0000313" key="6">
    <source>
        <dbReference type="EMBL" id="MBE9041720.1"/>
    </source>
</evidence>
<dbReference type="Pfam" id="PF07176">
    <property type="entry name" value="DUF1400"/>
    <property type="match status" value="1"/>
</dbReference>
<feature type="domain" description="DUF1400" evidence="4">
    <location>
        <begin position="2"/>
        <end position="88"/>
    </location>
</feature>
<name>A0A928W1U6_9CYAN</name>
<sequence length="486" mass="53677">YIPPETLEQLPESLLARAGIDPVVISQFLYTRQGEVLLQRLGEVIQSGSGRSGFYGLRAALILAAADEEGLTLLNLLRKFPTPEMRLDLLRAVEMAEELQGLVDRSNKAISGVMNLAEQQAQAEFDLLPENPLELDGAGSLSWEKRSFRLKDNLRKTLKDPKGRYVDVDLYLPERSSTQPSPTIVISHGLGSDRGTFAYLAEPLASHGFAVVVPQHPGSDARQLESLLIGVAREVTEPIEFVDRPLDVTFVLDELERLSTQNPYFTGKLDLKRVGILGQSFGGYTSLALAGAPINFAQLDTDCAREEESWNVSIFLQCRARDLPREEYPLRDDRIVAAIAINPIDSAVLGRQSLSQIKIPIAVIAGGVDTVAPALEEQIRPFTWLTAPERYLILMQTGTHFSTLAESEDAEGVKIEYPPEVIGPNPALAQRYTKAIGLAFFETHLTGRSEFEPYLSAAYIRTIAQEPIPMGLLRFLDAIQLESLLR</sequence>
<proteinExistence type="predicted"/>
<gene>
    <name evidence="6" type="ORF">IQ235_13120</name>
</gene>
<dbReference type="InterPro" id="IPR029058">
    <property type="entry name" value="AB_hydrolase_fold"/>
</dbReference>
<keyword evidence="7" id="KW-1185">Reference proteome</keyword>
<keyword evidence="1 6" id="KW-0378">Hydrolase</keyword>
<dbReference type="Proteomes" id="UP000621799">
    <property type="component" value="Unassembled WGS sequence"/>
</dbReference>
<dbReference type="Pfam" id="PF12697">
    <property type="entry name" value="Abhydrolase_6"/>
    <property type="match status" value="1"/>
</dbReference>
<dbReference type="PANTHER" id="PTHR10272">
    <property type="entry name" value="PLATELET-ACTIVATING FACTOR ACETYLHYDROLASE"/>
    <property type="match status" value="1"/>
</dbReference>
<keyword evidence="3" id="KW-0443">Lipid metabolism</keyword>
<protein>
    <submittedName>
        <fullName evidence="6">Alpha/beta hydrolase</fullName>
    </submittedName>
</protein>
<dbReference type="PANTHER" id="PTHR10272:SF13">
    <property type="entry name" value="POLY(ETHYLENE TEREPHTHALATE) HYDROLASE"/>
    <property type="match status" value="1"/>
</dbReference>
<dbReference type="EMBL" id="JADEXN010000236">
    <property type="protein sequence ID" value="MBE9041720.1"/>
    <property type="molecule type" value="Genomic_DNA"/>
</dbReference>
<dbReference type="InterPro" id="IPR000073">
    <property type="entry name" value="AB_hydrolase_1"/>
</dbReference>
<keyword evidence="2" id="KW-0442">Lipid degradation</keyword>
<evidence type="ECO:0000259" key="4">
    <source>
        <dbReference type="Pfam" id="PF07176"/>
    </source>
</evidence>
<organism evidence="6 7">
    <name type="scientific">Zarconia navalis LEGE 11467</name>
    <dbReference type="NCBI Taxonomy" id="1828826"/>
    <lineage>
        <taxon>Bacteria</taxon>
        <taxon>Bacillati</taxon>
        <taxon>Cyanobacteriota</taxon>
        <taxon>Cyanophyceae</taxon>
        <taxon>Oscillatoriophycideae</taxon>
        <taxon>Oscillatoriales</taxon>
        <taxon>Oscillatoriales incertae sedis</taxon>
        <taxon>Zarconia</taxon>
        <taxon>Zarconia navalis</taxon>
    </lineage>
</organism>
<feature type="domain" description="AB hydrolase-1" evidence="5">
    <location>
        <begin position="184"/>
        <end position="357"/>
    </location>
</feature>
<feature type="non-terminal residue" evidence="6">
    <location>
        <position position="1"/>
    </location>
</feature>
<dbReference type="GO" id="GO:0003847">
    <property type="term" value="F:1-alkyl-2-acetylglycerophosphocholine esterase activity"/>
    <property type="evidence" value="ECO:0007669"/>
    <property type="project" value="TreeGrafter"/>
</dbReference>
<dbReference type="AlphaFoldDB" id="A0A928W1U6"/>
<accession>A0A928W1U6</accession>
<dbReference type="InterPro" id="IPR010802">
    <property type="entry name" value="DUF1400"/>
</dbReference>
<evidence type="ECO:0000256" key="1">
    <source>
        <dbReference type="ARBA" id="ARBA00022801"/>
    </source>
</evidence>
<evidence type="ECO:0000259" key="5">
    <source>
        <dbReference type="Pfam" id="PF12697"/>
    </source>
</evidence>